<dbReference type="Proteomes" id="UP000182690">
    <property type="component" value="Unassembled WGS sequence"/>
</dbReference>
<protein>
    <submittedName>
        <fullName evidence="2">Pimeloyl-ACP methyl ester carboxylesterase</fullName>
    </submittedName>
</protein>
<gene>
    <name evidence="2" type="ORF">SAMN04488565_0691</name>
</gene>
<dbReference type="AlphaFoldDB" id="A0A1H0YAL5"/>
<dbReference type="Pfam" id="PF12697">
    <property type="entry name" value="Abhydrolase_6"/>
    <property type="match status" value="1"/>
</dbReference>
<dbReference type="EMBL" id="FNKB01000001">
    <property type="protein sequence ID" value="SDQ12225.1"/>
    <property type="molecule type" value="Genomic_DNA"/>
</dbReference>
<dbReference type="InterPro" id="IPR000073">
    <property type="entry name" value="AB_hydrolase_1"/>
</dbReference>
<dbReference type="GO" id="GO:0003824">
    <property type="term" value="F:catalytic activity"/>
    <property type="evidence" value="ECO:0007669"/>
    <property type="project" value="UniProtKB-ARBA"/>
</dbReference>
<dbReference type="Gene3D" id="3.40.50.1820">
    <property type="entry name" value="alpha/beta hydrolase"/>
    <property type="match status" value="1"/>
</dbReference>
<organism evidence="2 3">
    <name type="scientific">Leucobacter chromiiresistens</name>
    <dbReference type="NCBI Taxonomy" id="1079994"/>
    <lineage>
        <taxon>Bacteria</taxon>
        <taxon>Bacillati</taxon>
        <taxon>Actinomycetota</taxon>
        <taxon>Actinomycetes</taxon>
        <taxon>Micrococcales</taxon>
        <taxon>Microbacteriaceae</taxon>
        <taxon>Leucobacter</taxon>
    </lineage>
</organism>
<dbReference type="SUPFAM" id="SSF53474">
    <property type="entry name" value="alpha/beta-Hydrolases"/>
    <property type="match status" value="1"/>
</dbReference>
<dbReference type="eggNOG" id="COG0596">
    <property type="taxonomic scope" value="Bacteria"/>
</dbReference>
<dbReference type="STRING" id="1079994.SAMN04488565_0691"/>
<reference evidence="2 3" key="1">
    <citation type="submission" date="2016-10" db="EMBL/GenBank/DDBJ databases">
        <authorList>
            <person name="de Groot N.N."/>
        </authorList>
    </citation>
    <scope>NUCLEOTIDE SEQUENCE [LARGE SCALE GENOMIC DNA]</scope>
    <source>
        <strain evidence="2 3">DSM 22788</strain>
    </source>
</reference>
<dbReference type="PANTHER" id="PTHR43433">
    <property type="entry name" value="HYDROLASE, ALPHA/BETA FOLD FAMILY PROTEIN"/>
    <property type="match status" value="1"/>
</dbReference>
<name>A0A1H0YAL5_9MICO</name>
<accession>A0A1H0YAL5</accession>
<evidence type="ECO:0000313" key="3">
    <source>
        <dbReference type="Proteomes" id="UP000182690"/>
    </source>
</evidence>
<proteinExistence type="predicted"/>
<dbReference type="InterPro" id="IPR029058">
    <property type="entry name" value="AB_hydrolase_fold"/>
</dbReference>
<evidence type="ECO:0000313" key="2">
    <source>
        <dbReference type="EMBL" id="SDQ12225.1"/>
    </source>
</evidence>
<dbReference type="InterPro" id="IPR050471">
    <property type="entry name" value="AB_hydrolase"/>
</dbReference>
<evidence type="ECO:0000259" key="1">
    <source>
        <dbReference type="Pfam" id="PF12697"/>
    </source>
</evidence>
<feature type="domain" description="AB hydrolase-1" evidence="1">
    <location>
        <begin position="41"/>
        <end position="268"/>
    </location>
</feature>
<dbReference type="PRINTS" id="PR00111">
    <property type="entry name" value="ABHYDROLASE"/>
</dbReference>
<dbReference type="PANTHER" id="PTHR43433:SF1">
    <property type="entry name" value="BLL5160 PROTEIN"/>
    <property type="match status" value="1"/>
</dbReference>
<sequence length="280" mass="29547">MGGAEAQCAAAARRAAAQRGGYVRINGVDLYAETAGAGEPVVVLHGGFCSLESLAPIAEALAAEYRVHAYERPGHGRSADIAGEYDYDRGVSDALAFLDAHGLADAHVVGYSDGAIIGLLLAMRRPERVRSLTAISANLDPSAYDRDPEVNGPILPPLRRVDAAAGANPGPDRVSPERAAYERLSPDGRAHADAVWEKCVRLWTTEPHIDPADLAGVAVPTLVLAGDRDTVRPLHTLRIAAALPNARLGLVPGTSHGLVDEKPEFVAALVRDFLAEAPRR</sequence>